<dbReference type="Gene3D" id="2.130.10.10">
    <property type="entry name" value="YVTN repeat-like/Quinoprotein amine dehydrogenase"/>
    <property type="match status" value="2"/>
</dbReference>
<name>L8GCL7_ACACF</name>
<dbReference type="KEGG" id="acan:ACA1_109120"/>
<dbReference type="PANTHER" id="PTHR47197:SF3">
    <property type="entry name" value="DIHYDRO-HEME D1 DEHYDROGENASE"/>
    <property type="match status" value="1"/>
</dbReference>
<proteinExistence type="predicted"/>
<evidence type="ECO:0000256" key="1">
    <source>
        <dbReference type="SAM" id="SignalP"/>
    </source>
</evidence>
<dbReference type="InterPro" id="IPR028082">
    <property type="entry name" value="Peripla_BP_I"/>
</dbReference>
<evidence type="ECO:0000313" key="3">
    <source>
        <dbReference type="Proteomes" id="UP000011083"/>
    </source>
</evidence>
<organism evidence="2 3">
    <name type="scientific">Acanthamoeba castellanii (strain ATCC 30010 / Neff)</name>
    <dbReference type="NCBI Taxonomy" id="1257118"/>
    <lineage>
        <taxon>Eukaryota</taxon>
        <taxon>Amoebozoa</taxon>
        <taxon>Discosea</taxon>
        <taxon>Longamoebia</taxon>
        <taxon>Centramoebida</taxon>
        <taxon>Acanthamoebidae</taxon>
        <taxon>Acanthamoeba</taxon>
    </lineage>
</organism>
<feature type="chain" id="PRO_5003989646" description="Leucine-binding protein domain-containing protein" evidence="1">
    <location>
        <begin position="25"/>
        <end position="601"/>
    </location>
</feature>
<evidence type="ECO:0008006" key="4">
    <source>
        <dbReference type="Google" id="ProtNLM"/>
    </source>
</evidence>
<dbReference type="InterPro" id="IPR011045">
    <property type="entry name" value="N2O_reductase_N"/>
</dbReference>
<reference evidence="2 3" key="1">
    <citation type="journal article" date="2013" name="Genome Biol.">
        <title>Genome of Acanthamoeba castellanii highlights extensive lateral gene transfer and early evolution of tyrosine kinase signaling.</title>
        <authorList>
            <person name="Clarke M."/>
            <person name="Lohan A.J."/>
            <person name="Liu B."/>
            <person name="Lagkouvardos I."/>
            <person name="Roy S."/>
            <person name="Zafar N."/>
            <person name="Bertelli C."/>
            <person name="Schilde C."/>
            <person name="Kianianmomeni A."/>
            <person name="Burglin T.R."/>
            <person name="Frech C."/>
            <person name="Turcotte B."/>
            <person name="Kopec K.O."/>
            <person name="Synnott J.M."/>
            <person name="Choo C."/>
            <person name="Paponov I."/>
            <person name="Finkler A."/>
            <person name="Soon Heng Tan C."/>
            <person name="Hutchins A.P."/>
            <person name="Weinmeier T."/>
            <person name="Rattei T."/>
            <person name="Chu J.S."/>
            <person name="Gimenez G."/>
            <person name="Irimia M."/>
            <person name="Rigden D.J."/>
            <person name="Fitzpatrick D.A."/>
            <person name="Lorenzo-Morales J."/>
            <person name="Bateman A."/>
            <person name="Chiu C.H."/>
            <person name="Tang P."/>
            <person name="Hegemann P."/>
            <person name="Fromm H."/>
            <person name="Raoult D."/>
            <person name="Greub G."/>
            <person name="Miranda-Saavedra D."/>
            <person name="Chen N."/>
            <person name="Nash P."/>
            <person name="Ginger M.L."/>
            <person name="Horn M."/>
            <person name="Schaap P."/>
            <person name="Caler L."/>
            <person name="Loftus B."/>
        </authorList>
    </citation>
    <scope>NUCLEOTIDE SEQUENCE [LARGE SCALE GENOMIC DNA]</scope>
    <source>
        <strain evidence="2 3">Neff</strain>
    </source>
</reference>
<dbReference type="AlphaFoldDB" id="L8GCL7"/>
<keyword evidence="3" id="KW-1185">Reference proteome</keyword>
<feature type="signal peptide" evidence="1">
    <location>
        <begin position="1"/>
        <end position="24"/>
    </location>
</feature>
<dbReference type="InterPro" id="IPR015943">
    <property type="entry name" value="WD40/YVTN_repeat-like_dom_sf"/>
</dbReference>
<dbReference type="InterPro" id="IPR051200">
    <property type="entry name" value="Host-pathogen_enzymatic-act"/>
</dbReference>
<evidence type="ECO:0000313" key="2">
    <source>
        <dbReference type="EMBL" id="ELR10822.1"/>
    </source>
</evidence>
<dbReference type="PANTHER" id="PTHR47197">
    <property type="entry name" value="PROTEIN NIRF"/>
    <property type="match status" value="1"/>
</dbReference>
<keyword evidence="1" id="KW-0732">Signal</keyword>
<dbReference type="Proteomes" id="UP000011083">
    <property type="component" value="Unassembled WGS sequence"/>
</dbReference>
<sequence>MRQPIVFLLASFLVLLAVWQAAAARKESLLLTAEEPGGNVGFYSADGDLLGKVKVGYLPHEIIVTRDGSTAYVSNFGLHDYASPIGYAGYYVSVINVKLQLEERKLFTFPAGAAFGSVQRAPHGIKLSPNEKELWVNCEFFSADGVTVTPQMLVFDLTSDSQAPARTFTFTTGTNKNHNFIFSPNGQTIWLQNGAQGVAPMNPVTGAIGTPFLPAGPGKAVSARGLVFAPDGKLVISGAGEFLIYDVSTNPPTQVKRYFAADWLVNQFLYPSVTPNGKYLIAPSTNGEIFVVDYATGALVKRVPVFALDPVMVTISSDSKTGYATAARGGAITKIDLSNTKFKTESIATGVNAGPNGLVIVDMPRGGIETDREEFRVGAVLSLSGAGQPNGYKIKSALEMWKESVNLAGGIPLSNGDAAEVVVTYYDDFSTASRTNGLLLDVLDDWSPDALIVAETGFAPSAALLDELDDSKVPLVSIYPLATAAKRDEAADEEQLVQHRRQLAAGATVGHDRWVDSVQYSNDYVNRFARNATVIDAQATMAALALETAAFQTGRISGSRYLHAVQDLDTTFFFGSLKFDDETGANQVSGVPVFVNSLIDQ</sequence>
<dbReference type="SUPFAM" id="SSF53822">
    <property type="entry name" value="Periplasmic binding protein-like I"/>
    <property type="match status" value="1"/>
</dbReference>
<dbReference type="EMBL" id="KB008174">
    <property type="protein sequence ID" value="ELR10822.1"/>
    <property type="molecule type" value="Genomic_DNA"/>
</dbReference>
<dbReference type="VEuPathDB" id="AmoebaDB:ACA1_109120"/>
<protein>
    <recommendedName>
        <fullName evidence="4">Leucine-binding protein domain-containing protein</fullName>
    </recommendedName>
</protein>
<gene>
    <name evidence="2" type="ORF">ACA1_109120</name>
</gene>
<dbReference type="Gene3D" id="3.40.50.2300">
    <property type="match status" value="1"/>
</dbReference>
<accession>L8GCL7</accession>
<dbReference type="SUPFAM" id="SSF50974">
    <property type="entry name" value="Nitrous oxide reductase, N-terminal domain"/>
    <property type="match status" value="1"/>
</dbReference>
<dbReference type="GeneID" id="14911195"/>
<dbReference type="RefSeq" id="XP_004332835.1">
    <property type="nucleotide sequence ID" value="XM_004332787.1"/>
</dbReference>